<sequence>MSRTLTEGPRQRRSSRALTALILALGLLAMVISGCSSIPVTGPVGTLPARNLAAEDEAPNFNVTGPTGGESPDRIVRGFFRGGLSAADNYAVAREYMTPELAASWDATERTLVVDNDPEFEQVDDAEDHLTADVRVTRILDGSGVRQDRPKGENTELEFSLRRVDGEWRLSKAPNGIVVESSSFEYAFSPVTLYFYSDSKLSTLVPDVRWMAKRQGRSAAVATALLEGPAPYLKKAVYSAFPEGSKLSRASVPVENKVATVDVPESVLTDASDETRQRMLLQLERSLVDSVNVNSVQLTADQNAVEVGPRLNEPRINPAPDGAMVGLRGDEVVRYEDGALRQVEGGDKVGTALSDPTMSPVQEAYAVLTGGSRQLKLLTQDASVRTLFKGTQLVAPSYDSHSWVWTAQAVPGSPVLAVRAAGGSPVRLEGAWLGKGTVTGLRVSADGTRLAVTVKRSDGDHLLIAGIQRDKNGKPVGLATPLELTLSVKANRVAWASDSELVVTAPGPKNKVVAEQVSLERRSSTWTMLLGMTSLAVAPGTDRAAIAVVNDETVLAREGTTWRQVAKELGVNDLSYRG</sequence>
<organism evidence="2 3">
    <name type="scientific">Galactobacter caseinivorans</name>
    <dbReference type="NCBI Taxonomy" id="2676123"/>
    <lineage>
        <taxon>Bacteria</taxon>
        <taxon>Bacillati</taxon>
        <taxon>Actinomycetota</taxon>
        <taxon>Actinomycetes</taxon>
        <taxon>Micrococcales</taxon>
        <taxon>Micrococcaceae</taxon>
        <taxon>Galactobacter</taxon>
    </lineage>
</organism>
<dbReference type="AlphaFoldDB" id="A0A496PM97"/>
<dbReference type="Pfam" id="PF10646">
    <property type="entry name" value="Germane"/>
    <property type="match status" value="1"/>
</dbReference>
<comment type="caution">
    <text evidence="2">The sequence shown here is derived from an EMBL/GenBank/DDBJ whole genome shotgun (WGS) entry which is preliminary data.</text>
</comment>
<dbReference type="Proteomes" id="UP000273119">
    <property type="component" value="Unassembled WGS sequence"/>
</dbReference>
<dbReference type="InterPro" id="IPR059026">
    <property type="entry name" value="LpqB_N"/>
</dbReference>
<dbReference type="SMART" id="SM00909">
    <property type="entry name" value="Germane"/>
    <property type="match status" value="1"/>
</dbReference>
<dbReference type="InterPro" id="IPR011044">
    <property type="entry name" value="Quino_amine_DH_bsu"/>
</dbReference>
<dbReference type="RefSeq" id="WP_121483906.1">
    <property type="nucleotide sequence ID" value="NZ_QQXL01000001.1"/>
</dbReference>
<protein>
    <recommendedName>
        <fullName evidence="1">GerMN domain-containing protein</fullName>
    </recommendedName>
</protein>
<dbReference type="PROSITE" id="PS51257">
    <property type="entry name" value="PROKAR_LIPOPROTEIN"/>
    <property type="match status" value="1"/>
</dbReference>
<accession>A0A496PM97</accession>
<dbReference type="SUPFAM" id="SSF50969">
    <property type="entry name" value="YVTN repeat-like/Quinoprotein amine dehydrogenase"/>
    <property type="match status" value="1"/>
</dbReference>
<feature type="domain" description="GerMN" evidence="1">
    <location>
        <begin position="218"/>
        <end position="309"/>
    </location>
</feature>
<dbReference type="Pfam" id="PF10647">
    <property type="entry name" value="Gmad1"/>
    <property type="match status" value="1"/>
</dbReference>
<dbReference type="InterPro" id="IPR018910">
    <property type="entry name" value="LpqB_C"/>
</dbReference>
<proteinExistence type="predicted"/>
<dbReference type="EMBL" id="QQXL01000001">
    <property type="protein sequence ID" value="RKW71643.1"/>
    <property type="molecule type" value="Genomic_DNA"/>
</dbReference>
<evidence type="ECO:0000259" key="1">
    <source>
        <dbReference type="SMART" id="SM00909"/>
    </source>
</evidence>
<dbReference type="Pfam" id="PF25976">
    <property type="entry name" value="LpqB_N"/>
    <property type="match status" value="1"/>
</dbReference>
<keyword evidence="3" id="KW-1185">Reference proteome</keyword>
<reference evidence="2 3" key="1">
    <citation type="submission" date="2018-07" db="EMBL/GenBank/DDBJ databases">
        <title>Arthrobacter sp. nov., isolated from raw cow's milk with high bacterial count.</title>
        <authorList>
            <person name="Hahne J."/>
            <person name="Isele D."/>
            <person name="Lipski A."/>
        </authorList>
    </citation>
    <scope>NUCLEOTIDE SEQUENCE [LARGE SCALE GENOMIC DNA]</scope>
    <source>
        <strain evidence="2 3">JZ R-183</strain>
    </source>
</reference>
<evidence type="ECO:0000313" key="2">
    <source>
        <dbReference type="EMBL" id="RKW71643.1"/>
    </source>
</evidence>
<gene>
    <name evidence="2" type="ORF">DWQ67_02050</name>
</gene>
<evidence type="ECO:0000313" key="3">
    <source>
        <dbReference type="Proteomes" id="UP000273119"/>
    </source>
</evidence>
<dbReference type="InterPro" id="IPR019606">
    <property type="entry name" value="GerMN"/>
</dbReference>
<name>A0A496PM97_9MICC</name>